<evidence type="ECO:0000313" key="2">
    <source>
        <dbReference type="Proteomes" id="UP000542353"/>
    </source>
</evidence>
<evidence type="ECO:0000313" key="1">
    <source>
        <dbReference type="EMBL" id="MBB5048877.1"/>
    </source>
</evidence>
<protein>
    <submittedName>
        <fullName evidence="1">Putative membrane protein</fullName>
    </submittedName>
</protein>
<dbReference type="EMBL" id="JACHIH010000026">
    <property type="protein sequence ID" value="MBB5048877.1"/>
    <property type="molecule type" value="Genomic_DNA"/>
</dbReference>
<accession>A0A7W7Z6G5</accession>
<comment type="caution">
    <text evidence="1">The sequence shown here is derived from an EMBL/GenBank/DDBJ whole genome shotgun (WGS) entry which is preliminary data.</text>
</comment>
<reference evidence="1 2" key="1">
    <citation type="submission" date="2020-08" db="EMBL/GenBank/DDBJ databases">
        <title>Genomic Encyclopedia of Type Strains, Phase IV (KMG-IV): sequencing the most valuable type-strain genomes for metagenomic binning, comparative biology and taxonomic classification.</title>
        <authorList>
            <person name="Goeker M."/>
        </authorList>
    </citation>
    <scope>NUCLEOTIDE SEQUENCE [LARGE SCALE GENOMIC DNA]</scope>
    <source>
        <strain evidence="1 2">DSM 12706</strain>
    </source>
</reference>
<keyword evidence="2" id="KW-1185">Reference proteome</keyword>
<dbReference type="AlphaFoldDB" id="A0A7W7Z6G5"/>
<proteinExistence type="predicted"/>
<sequence>MSAYDVVGTDVSFVRRSAAAAPVARREVEVGPSASEFHFLALAAEEADRAQRAAAERIAGEARRALVTALQQKALDQASWDALIARARQAAARGARELLLIRFPSELCSDRGRAINAMDPSWPETLIGEAADVFGRWQRELKPQGFGLTAQILDFPGGFPGDAGLTLRWGR</sequence>
<gene>
    <name evidence="1" type="ORF">HNR60_003647</name>
</gene>
<name>A0A7W7Z6G5_9BRAD</name>
<dbReference type="RefSeq" id="WP_246432995.1">
    <property type="nucleotide sequence ID" value="NZ_JACHIH010000026.1"/>
</dbReference>
<organism evidence="1 2">
    <name type="scientific">Rhodopseudomonas rhenobacensis</name>
    <dbReference type="NCBI Taxonomy" id="87461"/>
    <lineage>
        <taxon>Bacteria</taxon>
        <taxon>Pseudomonadati</taxon>
        <taxon>Pseudomonadota</taxon>
        <taxon>Alphaproteobacteria</taxon>
        <taxon>Hyphomicrobiales</taxon>
        <taxon>Nitrobacteraceae</taxon>
        <taxon>Rhodopseudomonas</taxon>
    </lineage>
</organism>
<dbReference type="Proteomes" id="UP000542353">
    <property type="component" value="Unassembled WGS sequence"/>
</dbReference>